<name>K0TBE7_THAOC</name>
<comment type="pathway">
    <text evidence="7">Protein modification; protein glycosylation.</text>
</comment>
<gene>
    <name evidence="9" type="ORF">THAOC_07886</name>
</gene>
<evidence type="ECO:0000256" key="3">
    <source>
        <dbReference type="ARBA" id="ARBA00022692"/>
    </source>
</evidence>
<evidence type="ECO:0000256" key="5">
    <source>
        <dbReference type="ARBA" id="ARBA00022989"/>
    </source>
</evidence>
<comment type="function">
    <text evidence="7">Stabilizer subunit of the dolichol-phosphate mannose (DPM) synthase complex; tethers catalytic subunit to the ER.</text>
</comment>
<evidence type="ECO:0000256" key="4">
    <source>
        <dbReference type="ARBA" id="ARBA00022824"/>
    </source>
</evidence>
<keyword evidence="3 7" id="KW-0812">Transmembrane</keyword>
<keyword evidence="4 7" id="KW-0256">Endoplasmic reticulum</keyword>
<dbReference type="PANTHER" id="PTHR16433">
    <property type="entry name" value="DOLICHOL-PHOSPHATE MANNOSYLTRANSFERASE SUBUNIT 3"/>
    <property type="match status" value="1"/>
</dbReference>
<comment type="subunit">
    <text evidence="7">Component of the dolichol-phosphate mannose (DPM) synthase complex.</text>
</comment>
<keyword evidence="6 7" id="KW-0472">Membrane</keyword>
<evidence type="ECO:0000256" key="8">
    <source>
        <dbReference type="SAM" id="MobiDB-lite"/>
    </source>
</evidence>
<feature type="compositionally biased region" description="Basic and acidic residues" evidence="8">
    <location>
        <begin position="1"/>
        <end position="20"/>
    </location>
</feature>
<feature type="region of interest" description="Disordered" evidence="8">
    <location>
        <begin position="1"/>
        <end position="21"/>
    </location>
</feature>
<comment type="subcellular location">
    <subcellularLocation>
        <location evidence="1 7">Endoplasmic reticulum membrane</location>
        <topology evidence="1 7">Multi-pass membrane protein</topology>
    </subcellularLocation>
</comment>
<feature type="transmembrane region" description="Helical" evidence="7">
    <location>
        <begin position="62"/>
        <end position="82"/>
    </location>
</feature>
<keyword evidence="10" id="KW-1185">Reference proteome</keyword>
<dbReference type="GO" id="GO:0033185">
    <property type="term" value="C:dolichol-phosphate-mannose synthase complex"/>
    <property type="evidence" value="ECO:0007669"/>
    <property type="project" value="TreeGrafter"/>
</dbReference>
<sequence>MHPSRVEDQEETQERSERRTIAVGEGRPYPDVCPKHTSTRTSLSGGYRCAVRLAPSRRREYAAVYQLFFSVGVLFISVWKALLSNLSTVKATASTNLGLHTTHVEIFVIYLPIWAIAALGIYALTSVLYRVATFGDCPGAADDLGRRVIVAKEKLKGAGFSF</sequence>
<dbReference type="PANTHER" id="PTHR16433:SF0">
    <property type="entry name" value="DOLICHOL-PHOSPHATE MANNOSYLTRANSFERASE SUBUNIT 3"/>
    <property type="match status" value="1"/>
</dbReference>
<reference evidence="9 10" key="1">
    <citation type="journal article" date="2012" name="Genome Biol.">
        <title>Genome and low-iron response of an oceanic diatom adapted to chronic iron limitation.</title>
        <authorList>
            <person name="Lommer M."/>
            <person name="Specht M."/>
            <person name="Roy A.S."/>
            <person name="Kraemer L."/>
            <person name="Andreson R."/>
            <person name="Gutowska M.A."/>
            <person name="Wolf J."/>
            <person name="Bergner S.V."/>
            <person name="Schilhabel M.B."/>
            <person name="Klostermeier U.C."/>
            <person name="Beiko R.G."/>
            <person name="Rosenstiel P."/>
            <person name="Hippler M."/>
            <person name="Laroche J."/>
        </authorList>
    </citation>
    <scope>NUCLEOTIDE SEQUENCE [LARGE SCALE GENOMIC DNA]</scope>
    <source>
        <strain evidence="9 10">CCMP1005</strain>
    </source>
</reference>
<dbReference type="AlphaFoldDB" id="K0TBE7"/>
<organism evidence="9 10">
    <name type="scientific">Thalassiosira oceanica</name>
    <name type="common">Marine diatom</name>
    <dbReference type="NCBI Taxonomy" id="159749"/>
    <lineage>
        <taxon>Eukaryota</taxon>
        <taxon>Sar</taxon>
        <taxon>Stramenopiles</taxon>
        <taxon>Ochrophyta</taxon>
        <taxon>Bacillariophyta</taxon>
        <taxon>Coscinodiscophyceae</taxon>
        <taxon>Thalassiosirophycidae</taxon>
        <taxon>Thalassiosirales</taxon>
        <taxon>Thalassiosiraceae</taxon>
        <taxon>Thalassiosira</taxon>
    </lineage>
</organism>
<dbReference type="Proteomes" id="UP000266841">
    <property type="component" value="Unassembled WGS sequence"/>
</dbReference>
<evidence type="ECO:0000256" key="2">
    <source>
        <dbReference type="ARBA" id="ARBA00010430"/>
    </source>
</evidence>
<dbReference type="Pfam" id="PF08285">
    <property type="entry name" value="DPM3"/>
    <property type="match status" value="1"/>
</dbReference>
<comment type="similarity">
    <text evidence="2 7">Belongs to the DPM3 family.</text>
</comment>
<evidence type="ECO:0000256" key="6">
    <source>
        <dbReference type="ARBA" id="ARBA00023136"/>
    </source>
</evidence>
<dbReference type="OrthoDB" id="2014333at2759"/>
<dbReference type="UniPathway" id="UPA00378"/>
<dbReference type="InterPro" id="IPR013174">
    <property type="entry name" value="DPM3"/>
</dbReference>
<keyword evidence="5 7" id="KW-1133">Transmembrane helix</keyword>
<evidence type="ECO:0000313" key="10">
    <source>
        <dbReference type="Proteomes" id="UP000266841"/>
    </source>
</evidence>
<evidence type="ECO:0000256" key="1">
    <source>
        <dbReference type="ARBA" id="ARBA00004477"/>
    </source>
</evidence>
<protein>
    <recommendedName>
        <fullName evidence="7">Dolichol-phosphate mannosyltransferase subunit 3</fullName>
    </recommendedName>
</protein>
<dbReference type="GO" id="GO:0005789">
    <property type="term" value="C:endoplasmic reticulum membrane"/>
    <property type="evidence" value="ECO:0007669"/>
    <property type="project" value="UniProtKB-SubCell"/>
</dbReference>
<proteinExistence type="inferred from homology"/>
<dbReference type="eggNOG" id="KOG4841">
    <property type="taxonomic scope" value="Eukaryota"/>
</dbReference>
<feature type="transmembrane region" description="Helical" evidence="7">
    <location>
        <begin position="102"/>
        <end position="124"/>
    </location>
</feature>
<evidence type="ECO:0000256" key="7">
    <source>
        <dbReference type="RuleBase" id="RU365085"/>
    </source>
</evidence>
<dbReference type="GO" id="GO:0006506">
    <property type="term" value="P:GPI anchor biosynthetic process"/>
    <property type="evidence" value="ECO:0007669"/>
    <property type="project" value="TreeGrafter"/>
</dbReference>
<accession>K0TBE7</accession>
<evidence type="ECO:0000313" key="9">
    <source>
        <dbReference type="EMBL" id="EJK70731.1"/>
    </source>
</evidence>
<comment type="caution">
    <text evidence="9">The sequence shown here is derived from an EMBL/GenBank/DDBJ whole genome shotgun (WGS) entry which is preliminary data.</text>
</comment>
<dbReference type="EMBL" id="AGNL01008117">
    <property type="protein sequence ID" value="EJK70731.1"/>
    <property type="molecule type" value="Genomic_DNA"/>
</dbReference>